<keyword evidence="1 4" id="KW-0479">Metal-binding</keyword>
<accession>L8H5V6</accession>
<dbReference type="VEuPathDB" id="AmoebaDB:ACA1_114880"/>
<dbReference type="KEGG" id="acan:ACA1_114880"/>
<evidence type="ECO:0000256" key="5">
    <source>
        <dbReference type="SAM" id="MobiDB-lite"/>
    </source>
</evidence>
<feature type="compositionally biased region" description="Low complexity" evidence="5">
    <location>
        <begin position="123"/>
        <end position="142"/>
    </location>
</feature>
<feature type="region of interest" description="Disordered" evidence="5">
    <location>
        <begin position="67"/>
        <end position="142"/>
    </location>
</feature>
<feature type="domain" description="LIM zinc-binding" evidence="6">
    <location>
        <begin position="3"/>
        <end position="64"/>
    </location>
</feature>
<evidence type="ECO:0000313" key="7">
    <source>
        <dbReference type="EMBL" id="ELR20098.1"/>
    </source>
</evidence>
<dbReference type="RefSeq" id="XP_004342208.1">
    <property type="nucleotide sequence ID" value="XM_004342159.1"/>
</dbReference>
<evidence type="ECO:0000256" key="4">
    <source>
        <dbReference type="PROSITE-ProRule" id="PRU00125"/>
    </source>
</evidence>
<evidence type="ECO:0000256" key="1">
    <source>
        <dbReference type="ARBA" id="ARBA00022723"/>
    </source>
</evidence>
<dbReference type="CDD" id="cd09358">
    <property type="entry name" value="LIM_Mical_like"/>
    <property type="match status" value="1"/>
</dbReference>
<dbReference type="SMART" id="SM00132">
    <property type="entry name" value="LIM"/>
    <property type="match status" value="1"/>
</dbReference>
<feature type="compositionally biased region" description="Basic and acidic residues" evidence="5">
    <location>
        <begin position="67"/>
        <end position="76"/>
    </location>
</feature>
<gene>
    <name evidence="7" type="ORF">ACA1_114880</name>
</gene>
<sequence length="142" mass="15265">MNPKCGVCNKTVYPVEKISPGNGKNYHKLCFKCSVCKITLNLKNFKSHEGTLYCPVHYAPAQVEVRSFESERKADQGEYASNPSSTQAAAGGAWGQSTPDSGEYGGGNSAAAGGYDQGGYDQGGYEQQGGYDQGGYQQEYYE</sequence>
<feature type="compositionally biased region" description="Polar residues" evidence="5">
    <location>
        <begin position="79"/>
        <end position="88"/>
    </location>
</feature>
<dbReference type="Proteomes" id="UP000011083">
    <property type="component" value="Unassembled WGS sequence"/>
</dbReference>
<dbReference type="GeneID" id="14920942"/>
<dbReference type="Pfam" id="PF00412">
    <property type="entry name" value="LIM"/>
    <property type="match status" value="1"/>
</dbReference>
<dbReference type="EMBL" id="KB007926">
    <property type="protein sequence ID" value="ELR20098.1"/>
    <property type="molecule type" value="Genomic_DNA"/>
</dbReference>
<keyword evidence="2 4" id="KW-0862">Zinc</keyword>
<dbReference type="InterPro" id="IPR001781">
    <property type="entry name" value="Znf_LIM"/>
</dbReference>
<dbReference type="Gene3D" id="2.10.110.10">
    <property type="entry name" value="Cysteine Rich Protein"/>
    <property type="match status" value="1"/>
</dbReference>
<dbReference type="SUPFAM" id="SSF57716">
    <property type="entry name" value="Glucocorticoid receptor-like (DNA-binding domain)"/>
    <property type="match status" value="2"/>
</dbReference>
<organism evidence="7 8">
    <name type="scientific">Acanthamoeba castellanii (strain ATCC 30010 / Neff)</name>
    <dbReference type="NCBI Taxonomy" id="1257118"/>
    <lineage>
        <taxon>Eukaryota</taxon>
        <taxon>Amoebozoa</taxon>
        <taxon>Discosea</taxon>
        <taxon>Longamoebia</taxon>
        <taxon>Centramoebida</taxon>
        <taxon>Acanthamoebidae</taxon>
        <taxon>Acanthamoeba</taxon>
    </lineage>
</organism>
<evidence type="ECO:0000256" key="2">
    <source>
        <dbReference type="ARBA" id="ARBA00022833"/>
    </source>
</evidence>
<dbReference type="PROSITE" id="PS00478">
    <property type="entry name" value="LIM_DOMAIN_1"/>
    <property type="match status" value="1"/>
</dbReference>
<dbReference type="AlphaFoldDB" id="L8H5V6"/>
<keyword evidence="3 4" id="KW-0440">LIM domain</keyword>
<proteinExistence type="predicted"/>
<evidence type="ECO:0000259" key="6">
    <source>
        <dbReference type="PROSITE" id="PS50023"/>
    </source>
</evidence>
<keyword evidence="8" id="KW-1185">Reference proteome</keyword>
<dbReference type="GO" id="GO:0046872">
    <property type="term" value="F:metal ion binding"/>
    <property type="evidence" value="ECO:0007669"/>
    <property type="project" value="UniProtKB-KW"/>
</dbReference>
<dbReference type="PROSITE" id="PS50023">
    <property type="entry name" value="LIM_DOMAIN_2"/>
    <property type="match status" value="1"/>
</dbReference>
<name>L8H5V6_ACACF</name>
<evidence type="ECO:0000256" key="3">
    <source>
        <dbReference type="ARBA" id="ARBA00023038"/>
    </source>
</evidence>
<reference evidence="7 8" key="1">
    <citation type="journal article" date="2013" name="Genome Biol.">
        <title>Genome of Acanthamoeba castellanii highlights extensive lateral gene transfer and early evolution of tyrosine kinase signaling.</title>
        <authorList>
            <person name="Clarke M."/>
            <person name="Lohan A.J."/>
            <person name="Liu B."/>
            <person name="Lagkouvardos I."/>
            <person name="Roy S."/>
            <person name="Zafar N."/>
            <person name="Bertelli C."/>
            <person name="Schilde C."/>
            <person name="Kianianmomeni A."/>
            <person name="Burglin T.R."/>
            <person name="Frech C."/>
            <person name="Turcotte B."/>
            <person name="Kopec K.O."/>
            <person name="Synnott J.M."/>
            <person name="Choo C."/>
            <person name="Paponov I."/>
            <person name="Finkler A."/>
            <person name="Soon Heng Tan C."/>
            <person name="Hutchins A.P."/>
            <person name="Weinmeier T."/>
            <person name="Rattei T."/>
            <person name="Chu J.S."/>
            <person name="Gimenez G."/>
            <person name="Irimia M."/>
            <person name="Rigden D.J."/>
            <person name="Fitzpatrick D.A."/>
            <person name="Lorenzo-Morales J."/>
            <person name="Bateman A."/>
            <person name="Chiu C.H."/>
            <person name="Tang P."/>
            <person name="Hegemann P."/>
            <person name="Fromm H."/>
            <person name="Raoult D."/>
            <person name="Greub G."/>
            <person name="Miranda-Saavedra D."/>
            <person name="Chen N."/>
            <person name="Nash P."/>
            <person name="Ginger M.L."/>
            <person name="Horn M."/>
            <person name="Schaap P."/>
            <person name="Caler L."/>
            <person name="Loftus B."/>
        </authorList>
    </citation>
    <scope>NUCLEOTIDE SEQUENCE [LARGE SCALE GENOMIC DNA]</scope>
    <source>
        <strain evidence="7 8">Neff</strain>
    </source>
</reference>
<dbReference type="OrthoDB" id="8062037at2759"/>
<protein>
    <submittedName>
        <fullName evidence="7">LIM domain containing protein</fullName>
    </submittedName>
</protein>
<evidence type="ECO:0000313" key="8">
    <source>
        <dbReference type="Proteomes" id="UP000011083"/>
    </source>
</evidence>
<dbReference type="PANTHER" id="PTHR24206">
    <property type="entry name" value="OS06G0237300 PROTEIN"/>
    <property type="match status" value="1"/>
</dbReference>